<keyword evidence="2" id="KW-0456">Lyase</keyword>
<evidence type="ECO:0000259" key="3">
    <source>
        <dbReference type="Pfam" id="PF04412"/>
    </source>
</evidence>
<sequence length="425" mass="46831">MKLTDEDKRKLDGKYGPAVQHAMEHLVKFGEAFEAEEMVDCHSAHIFSDYRTIGDGGLAFYQRLADMGAKMGVMTTCEPISMDLKHKHEFNWPEGYEEKQNAIIDCLRRMNVVLTYTCTPYLTQNLVRFGENIAWIEGNATGFANSLIGARGNREDSVNCPMASITKRIPKHGMLDPRNRVGSCLVKLDPELMASIGGEGAKTGDFEALGAIIGDFAYDRIPVVSGMPLGLGKEEYKALSAACSPAMTTTLLLYVGVSPEAPTLEAAFGGKVPKDIDTLYVDRKALRRMYEDLSTTKKSKVDVVVSGCPFKTIEEIREVADLLGDRKVKSGIKFYIHTDHPTYSLAEEMGLVSRIESAGALLTRDTCEFCMPIETMFGPEINIATDSMKMRRLVAGEGKPSWRYGTLANCVDAAVTGEFELPAWN</sequence>
<reference evidence="4 5" key="1">
    <citation type="journal article" date="2011" name="J. Bacteriol.">
        <title>Complete genome sequences of the chemolithoautotrophic Oligotropha carboxidovorans strains OM4 and OM5.</title>
        <authorList>
            <person name="Volland S."/>
            <person name="Rachinger M."/>
            <person name="Strittmatter A."/>
            <person name="Daniel R."/>
            <person name="Gottschalk G."/>
            <person name="Meyer O."/>
        </authorList>
    </citation>
    <scope>NUCLEOTIDE SEQUENCE [LARGE SCALE GENOMIC DNA]</scope>
    <source>
        <strain evidence="5">ATCC 49405 / DSM 1227 / KCTC 32145 / OM5</strain>
    </source>
</reference>
<keyword evidence="1" id="KW-0408">Iron</keyword>
<feature type="domain" description="Phosphomevalonate dehydratase large subunit-like" evidence="3">
    <location>
        <begin position="1"/>
        <end position="412"/>
    </location>
</feature>
<protein>
    <recommendedName>
        <fullName evidence="3">Phosphomevalonate dehydratase large subunit-like domain-containing protein</fullName>
    </recommendedName>
</protein>
<evidence type="ECO:0000313" key="5">
    <source>
        <dbReference type="Proteomes" id="UP000007730"/>
    </source>
</evidence>
<gene>
    <name evidence="4" type="ordered locus">OCA5_c23560</name>
</gene>
<dbReference type="PATRIC" id="fig|504832.7.peg.2484"/>
<dbReference type="HOGENOM" id="CLU_018825_1_0_5"/>
<evidence type="ECO:0000256" key="2">
    <source>
        <dbReference type="ARBA" id="ARBA00023239"/>
    </source>
</evidence>
<dbReference type="EMBL" id="CP002826">
    <property type="protein sequence ID" value="AEI07055.1"/>
    <property type="molecule type" value="Genomic_DNA"/>
</dbReference>
<dbReference type="SUPFAM" id="SSF53732">
    <property type="entry name" value="Aconitase iron-sulfur domain"/>
    <property type="match status" value="1"/>
</dbReference>
<dbReference type="PANTHER" id="PTHR36577">
    <property type="entry name" value="DUF521 DOMAIN PROTEIN (AFU_ORTHOLOGUE AFUA_6G00490)"/>
    <property type="match status" value="1"/>
</dbReference>
<dbReference type="PANTHER" id="PTHR36577:SF3">
    <property type="entry name" value="DUF521 DOMAIN PROTEIN (AFU_ORTHOLOGUE AFUA_6G00490)"/>
    <property type="match status" value="1"/>
</dbReference>
<dbReference type="InterPro" id="IPR015931">
    <property type="entry name" value="Acnase/IPM_dHydase_lsu_aba_1/3"/>
</dbReference>
<dbReference type="AlphaFoldDB" id="B6JEQ4"/>
<dbReference type="eggNOG" id="COG1679">
    <property type="taxonomic scope" value="Bacteria"/>
</dbReference>
<dbReference type="Proteomes" id="UP000007730">
    <property type="component" value="Chromosome"/>
</dbReference>
<name>B6JEQ4_AFIC5</name>
<dbReference type="Gene3D" id="3.30.499.10">
    <property type="entry name" value="Aconitase, domain 3"/>
    <property type="match status" value="1"/>
</dbReference>
<dbReference type="InterPro" id="IPR036008">
    <property type="entry name" value="Aconitase_4Fe-4S_dom"/>
</dbReference>
<dbReference type="STRING" id="504832.OCA5_c23560"/>
<dbReference type="KEGG" id="ocg:OCA5_c23560"/>
<dbReference type="InterPro" id="IPR007506">
    <property type="entry name" value="PMDh-L-like_dom"/>
</dbReference>
<dbReference type="GO" id="GO:0016829">
    <property type="term" value="F:lyase activity"/>
    <property type="evidence" value="ECO:0007669"/>
    <property type="project" value="UniProtKB-KW"/>
</dbReference>
<dbReference type="RefSeq" id="WP_012562805.1">
    <property type="nucleotide sequence ID" value="NC_011386.1"/>
</dbReference>
<organism evidence="4 5">
    <name type="scientific">Afipia carboxidovorans (strain ATCC 49405 / DSM 1227 / KCTC 32145 / OM5)</name>
    <name type="common">Oligotropha carboxidovorans</name>
    <dbReference type="NCBI Taxonomy" id="504832"/>
    <lineage>
        <taxon>Bacteria</taxon>
        <taxon>Pseudomonadati</taxon>
        <taxon>Pseudomonadota</taxon>
        <taxon>Alphaproteobacteria</taxon>
        <taxon>Hyphomicrobiales</taxon>
        <taxon>Nitrobacteraceae</taxon>
        <taxon>Afipia</taxon>
    </lineage>
</organism>
<dbReference type="KEGG" id="oca:OCAR_5647"/>
<keyword evidence="5" id="KW-1185">Reference proteome</keyword>
<accession>B6JEQ4</accession>
<dbReference type="OrthoDB" id="1550274at2"/>
<evidence type="ECO:0000256" key="1">
    <source>
        <dbReference type="ARBA" id="ARBA00023004"/>
    </source>
</evidence>
<evidence type="ECO:0000313" key="4">
    <source>
        <dbReference type="EMBL" id="AEI07055.1"/>
    </source>
</evidence>
<proteinExistence type="predicted"/>
<dbReference type="Pfam" id="PF04412">
    <property type="entry name" value="AcnX"/>
    <property type="match status" value="1"/>
</dbReference>